<dbReference type="EMBL" id="NOWI01000001">
    <property type="protein sequence ID" value="RFT47023.1"/>
    <property type="molecule type" value="Genomic_DNA"/>
</dbReference>
<dbReference type="Pfam" id="PF13941">
    <property type="entry name" value="MutL"/>
    <property type="match status" value="1"/>
</dbReference>
<dbReference type="NCBIfam" id="TIGR01319">
    <property type="entry name" value="glmL_fam"/>
    <property type="match status" value="1"/>
</dbReference>
<gene>
    <name evidence="2" type="ORF">CHT91_01575</name>
</gene>
<dbReference type="RefSeq" id="WP_065673304.1">
    <property type="nucleotide sequence ID" value="NZ_JAQDJS010000014.1"/>
</dbReference>
<evidence type="ECO:0000313" key="3">
    <source>
        <dbReference type="Proteomes" id="UP000259211"/>
    </source>
</evidence>
<protein>
    <submittedName>
        <fullName evidence="2">Methylaspartate mutase</fullName>
    </submittedName>
</protein>
<dbReference type="Proteomes" id="UP000259211">
    <property type="component" value="Unassembled WGS sequence"/>
</dbReference>
<name>A0A3E2DQ06_9ACTN</name>
<organism evidence="2 3">
    <name type="scientific">Cutibacterium avidum</name>
    <dbReference type="NCBI Taxonomy" id="33010"/>
    <lineage>
        <taxon>Bacteria</taxon>
        <taxon>Bacillati</taxon>
        <taxon>Actinomycetota</taxon>
        <taxon>Actinomycetes</taxon>
        <taxon>Propionibacteriales</taxon>
        <taxon>Propionibacteriaceae</taxon>
        <taxon>Cutibacterium</taxon>
    </lineage>
</organism>
<dbReference type="PIRSF" id="PIRSF004729">
    <property type="entry name" value="MutL"/>
    <property type="match status" value="1"/>
</dbReference>
<evidence type="ECO:0000313" key="2">
    <source>
        <dbReference type="EMBL" id="RFT47023.1"/>
    </source>
</evidence>
<reference evidence="2 3" key="1">
    <citation type="submission" date="2017-07" db="EMBL/GenBank/DDBJ databases">
        <authorList>
            <person name="Sun Z.S."/>
            <person name="Albrecht U."/>
            <person name="Echele G."/>
            <person name="Lee C.C."/>
        </authorList>
    </citation>
    <scope>NUCLEOTIDE SEQUENCE [LARGE SCALE GENOMIC DNA]</scope>
    <source>
        <strain evidence="2 3">P16-029</strain>
    </source>
</reference>
<evidence type="ECO:0000256" key="1">
    <source>
        <dbReference type="SAM" id="MobiDB-lite"/>
    </source>
</evidence>
<accession>A0A3E2DQ06</accession>
<feature type="region of interest" description="Disordered" evidence="1">
    <location>
        <begin position="444"/>
        <end position="476"/>
    </location>
</feature>
<sequence length="476" mass="50304">MTVLTTLEIGSTITKANAFKLESGLLHHIGQGFAPTSVAAGDVRIGADAAIAQMSERCDLPLDAGEVFVNSSAAGGLRMSVHGLTKSMTARAAREAALGAGAIVTMTTVGAMDEFDLEDLQENNPNIILLAGGVDDGEKRTVVENARIIASARLGVPVIYAGNSRVRRRIQDIFTEAGQPLTCVDNVFPDVDVLRVEPVRAVIHDVFNDHITAAPGMQGLAKMTRHGILPTPGAVLLATELFADAVGDAVVVDVGGATTDVHSVTDGSSEWTARVIDPEPRTKRTVEGDLGVFVNARRVAAMTDEGEDEERLEWLSAIPSDEREAEVTRWLAKEAVEIGVGRHAGTVTEIFTPTGKTQVVRGKDLSAVRWVVGTGGALTRIPGGADILRRICTGAGAQLLPSPEATIVIDRDYRFSALGTVAQCYRDEVRQSFAAWIDAITDNTELPGDEGPGVNGDVPSPDVTKNDISHGMESTS</sequence>
<comment type="caution">
    <text evidence="2">The sequence shown here is derived from an EMBL/GenBank/DDBJ whole genome shotgun (WGS) entry which is preliminary data.</text>
</comment>
<dbReference type="InterPro" id="IPR006230">
    <property type="entry name" value="MutL"/>
</dbReference>
<proteinExistence type="predicted"/>
<dbReference type="AlphaFoldDB" id="A0A3E2DQ06"/>